<dbReference type="InterPro" id="IPR058240">
    <property type="entry name" value="rSAM_sf"/>
</dbReference>
<dbReference type="UniPathway" id="UPA00391"/>
<keyword evidence="8" id="KW-0671">Queuosine biosynthesis</keyword>
<dbReference type="PROSITE" id="PS51918">
    <property type="entry name" value="RADICAL_SAM"/>
    <property type="match status" value="1"/>
</dbReference>
<comment type="caution">
    <text evidence="10">The sequence shown here is derived from an EMBL/GenBank/DDBJ whole genome shotgun (WGS) entry which is preliminary data.</text>
</comment>
<keyword evidence="5 8" id="KW-0408">Iron</keyword>
<evidence type="ECO:0000256" key="6">
    <source>
        <dbReference type="ARBA" id="ARBA00023014"/>
    </source>
</evidence>
<comment type="cofactor">
    <cofactor evidence="8">
        <name>S-adenosyl-L-methionine</name>
        <dbReference type="ChEBI" id="CHEBI:59789"/>
    </cofactor>
    <text evidence="8">Binds 1 S-adenosyl-L-methionine per subunit.</text>
</comment>
<dbReference type="CDD" id="cd01335">
    <property type="entry name" value="Radical_SAM"/>
    <property type="match status" value="1"/>
</dbReference>
<dbReference type="Pfam" id="PF13353">
    <property type="entry name" value="Fer4_12"/>
    <property type="match status" value="1"/>
</dbReference>
<keyword evidence="6 8" id="KW-0411">Iron-sulfur</keyword>
<comment type="cofactor">
    <cofactor evidence="8">
        <name>[4Fe-4S] cluster</name>
        <dbReference type="ChEBI" id="CHEBI:49883"/>
    </cofactor>
    <text evidence="8">Binds 1 [4Fe-4S] cluster. The cluster is coordinated with 3 cysteines and an exchangeable S-adenosyl-L-methionine.</text>
</comment>
<evidence type="ECO:0000313" key="10">
    <source>
        <dbReference type="EMBL" id="PKQ68281.1"/>
    </source>
</evidence>
<feature type="binding site" evidence="8">
    <location>
        <position position="32"/>
    </location>
    <ligand>
        <name>substrate</name>
    </ligand>
</feature>
<keyword evidence="11" id="KW-1185">Reference proteome</keyword>
<evidence type="ECO:0000256" key="7">
    <source>
        <dbReference type="ARBA" id="ARBA00023239"/>
    </source>
</evidence>
<dbReference type="PANTHER" id="PTHR42836">
    <property type="entry name" value="7-CARBOXY-7-DEAZAGUANINE SYNTHASE"/>
    <property type="match status" value="1"/>
</dbReference>
<accession>A0A2N3ID87</accession>
<organism evidence="10 11">
    <name type="scientific">Raineya orbicola</name>
    <dbReference type="NCBI Taxonomy" id="2016530"/>
    <lineage>
        <taxon>Bacteria</taxon>
        <taxon>Pseudomonadati</taxon>
        <taxon>Bacteroidota</taxon>
        <taxon>Cytophagia</taxon>
        <taxon>Cytophagales</taxon>
        <taxon>Raineyaceae</taxon>
        <taxon>Raineya</taxon>
    </lineage>
</organism>
<dbReference type="SFLD" id="SFLDS00029">
    <property type="entry name" value="Radical_SAM"/>
    <property type="match status" value="1"/>
</dbReference>
<keyword evidence="2 8" id="KW-0949">S-adenosyl-L-methionine</keyword>
<dbReference type="InterPro" id="IPR013785">
    <property type="entry name" value="Aldolase_TIM"/>
</dbReference>
<dbReference type="GO" id="GO:1904047">
    <property type="term" value="F:S-adenosyl-L-methionine binding"/>
    <property type="evidence" value="ECO:0007669"/>
    <property type="project" value="UniProtKB-UniRule"/>
</dbReference>
<feature type="domain" description="Radical SAM core" evidence="9">
    <location>
        <begin position="23"/>
        <end position="247"/>
    </location>
</feature>
<evidence type="ECO:0000256" key="2">
    <source>
        <dbReference type="ARBA" id="ARBA00022691"/>
    </source>
</evidence>
<comment type="caution">
    <text evidence="8">Lacks conserved residue(s) required for the propagation of feature annotation.</text>
</comment>
<evidence type="ECO:0000256" key="3">
    <source>
        <dbReference type="ARBA" id="ARBA00022723"/>
    </source>
</evidence>
<feature type="binding site" evidence="8">
    <location>
        <begin position="42"/>
        <end position="44"/>
    </location>
    <ligand>
        <name>S-adenosyl-L-methionine</name>
        <dbReference type="ChEBI" id="CHEBI:59789"/>
    </ligand>
</feature>
<feature type="binding site" evidence="8">
    <location>
        <position position="100"/>
    </location>
    <ligand>
        <name>S-adenosyl-L-methionine</name>
        <dbReference type="ChEBI" id="CHEBI:59789"/>
    </ligand>
</feature>
<dbReference type="GO" id="GO:0016840">
    <property type="term" value="F:carbon-nitrogen lyase activity"/>
    <property type="evidence" value="ECO:0007669"/>
    <property type="project" value="UniProtKB-UniRule"/>
</dbReference>
<dbReference type="RefSeq" id="WP_243390573.1">
    <property type="nucleotide sequence ID" value="NZ_NKXO01000026.1"/>
</dbReference>
<keyword evidence="1 8" id="KW-0004">4Fe-4S</keyword>
<feature type="binding site" evidence="8">
    <location>
        <begin position="149"/>
        <end position="151"/>
    </location>
    <ligand>
        <name>S-adenosyl-L-methionine</name>
        <dbReference type="ChEBI" id="CHEBI:59789"/>
    </ligand>
</feature>
<dbReference type="GO" id="GO:0000287">
    <property type="term" value="F:magnesium ion binding"/>
    <property type="evidence" value="ECO:0007669"/>
    <property type="project" value="UniProtKB-UniRule"/>
</dbReference>
<dbReference type="GO" id="GO:0051539">
    <property type="term" value="F:4 iron, 4 sulfur cluster binding"/>
    <property type="evidence" value="ECO:0007669"/>
    <property type="project" value="UniProtKB-UniRule"/>
</dbReference>
<keyword evidence="3 8" id="KW-0479">Metal-binding</keyword>
<reference evidence="10 11" key="1">
    <citation type="submission" date="2017-06" db="EMBL/GenBank/DDBJ databases">
        <title>Raineya orbicola gen. nov., sp. nov. a slightly thermophilic bacterium of the phylum Bacteroidetes and the description of Raineyaceae fam. nov.</title>
        <authorList>
            <person name="Albuquerque L."/>
            <person name="Polonia A.R.M."/>
            <person name="Barroso C."/>
            <person name="Froufe H.J.C."/>
            <person name="Lage O."/>
            <person name="Lobo-Da-Cunha A."/>
            <person name="Egas C."/>
            <person name="Da Costa M.S."/>
        </authorList>
    </citation>
    <scope>NUCLEOTIDE SEQUENCE [LARGE SCALE GENOMIC DNA]</scope>
    <source>
        <strain evidence="10 11">SPSPC-11</strain>
    </source>
</reference>
<feature type="binding site" evidence="8">
    <location>
        <position position="98"/>
    </location>
    <ligand>
        <name>substrate</name>
    </ligand>
</feature>
<dbReference type="InterPro" id="IPR007197">
    <property type="entry name" value="rSAM"/>
</dbReference>
<feature type="binding site" evidence="8">
    <location>
        <position position="45"/>
    </location>
    <ligand>
        <name>Mg(2+)</name>
        <dbReference type="ChEBI" id="CHEBI:18420"/>
    </ligand>
</feature>
<comment type="subunit">
    <text evidence="8">Homodimer.</text>
</comment>
<dbReference type="InterPro" id="IPR024924">
    <property type="entry name" value="7-CO-7-deazaguanine_synth-like"/>
</dbReference>
<evidence type="ECO:0000256" key="4">
    <source>
        <dbReference type="ARBA" id="ARBA00022842"/>
    </source>
</evidence>
<feature type="binding site" evidence="8">
    <location>
        <position position="43"/>
    </location>
    <ligand>
        <name>[4Fe-4S] cluster</name>
        <dbReference type="ChEBI" id="CHEBI:49883"/>
        <note>4Fe-4S-S-AdoMet</note>
    </ligand>
</feature>
<comment type="catalytic activity">
    <reaction evidence="8">
        <text>6-carboxy-5,6,7,8-tetrahydropterin + H(+) = 7-carboxy-7-carbaguanine + NH4(+)</text>
        <dbReference type="Rhea" id="RHEA:27974"/>
        <dbReference type="ChEBI" id="CHEBI:15378"/>
        <dbReference type="ChEBI" id="CHEBI:28938"/>
        <dbReference type="ChEBI" id="CHEBI:61032"/>
        <dbReference type="ChEBI" id="CHEBI:61036"/>
        <dbReference type="EC" id="4.3.99.3"/>
    </reaction>
</comment>
<dbReference type="AlphaFoldDB" id="A0A2N3ID87"/>
<evidence type="ECO:0000256" key="1">
    <source>
        <dbReference type="ARBA" id="ARBA00022485"/>
    </source>
</evidence>
<feature type="binding site" evidence="8">
    <location>
        <position position="40"/>
    </location>
    <ligand>
        <name>[4Fe-4S] cluster</name>
        <dbReference type="ChEBI" id="CHEBI:49883"/>
        <note>4Fe-4S-S-AdoMet</note>
    </ligand>
</feature>
<evidence type="ECO:0000259" key="9">
    <source>
        <dbReference type="PROSITE" id="PS51918"/>
    </source>
</evidence>
<dbReference type="EMBL" id="NKXO01000026">
    <property type="protein sequence ID" value="PKQ68281.1"/>
    <property type="molecule type" value="Genomic_DNA"/>
</dbReference>
<dbReference type="Proteomes" id="UP000233387">
    <property type="component" value="Unassembled WGS sequence"/>
</dbReference>
<protein>
    <recommendedName>
        <fullName evidence="8">7-carboxy-7-deazaguanine synthase</fullName>
        <shortName evidence="8">CDG synthase</shortName>
        <ecNumber evidence="8">4.3.99.3</ecNumber>
    </recommendedName>
    <alternativeName>
        <fullName evidence="8">Queuosine biosynthesis protein QueE</fullName>
    </alternativeName>
</protein>
<dbReference type="Gene3D" id="3.20.20.70">
    <property type="entry name" value="Aldolase class I"/>
    <property type="match status" value="1"/>
</dbReference>
<gene>
    <name evidence="8" type="primary">queE</name>
    <name evidence="10" type="ORF">Rain11_1749</name>
</gene>
<evidence type="ECO:0000313" key="11">
    <source>
        <dbReference type="Proteomes" id="UP000233387"/>
    </source>
</evidence>
<feature type="binding site" evidence="8">
    <location>
        <begin position="17"/>
        <end position="19"/>
    </location>
    <ligand>
        <name>substrate</name>
    </ligand>
</feature>
<evidence type="ECO:0000256" key="5">
    <source>
        <dbReference type="ARBA" id="ARBA00023004"/>
    </source>
</evidence>
<dbReference type="EC" id="4.3.99.3" evidence="8"/>
<name>A0A2N3ID87_9BACT</name>
<dbReference type="PIRSF" id="PIRSF000370">
    <property type="entry name" value="QueE"/>
    <property type="match status" value="1"/>
</dbReference>
<proteinExistence type="inferred from homology"/>
<dbReference type="PANTHER" id="PTHR42836:SF1">
    <property type="entry name" value="7-CARBOXY-7-DEAZAGUANINE SYNTHASE"/>
    <property type="match status" value="1"/>
</dbReference>
<comment type="function">
    <text evidence="8">Catalyzes the complex heterocyclic radical-mediated conversion of 6-carboxy-5,6,7,8-tetrahydropterin (CPH4) to 7-carboxy-7-deazaguanine (CDG), a step common to the biosynthetic pathways of all 7-deazapurine-containing compounds.</text>
</comment>
<comment type="cofactor">
    <cofactor evidence="8">
        <name>Mg(2+)</name>
        <dbReference type="ChEBI" id="CHEBI:18420"/>
    </cofactor>
</comment>
<keyword evidence="7 8" id="KW-0456">Lyase</keyword>
<dbReference type="SUPFAM" id="SSF102114">
    <property type="entry name" value="Radical SAM enzymes"/>
    <property type="match status" value="1"/>
</dbReference>
<feature type="binding site" evidence="8">
    <location>
        <position position="36"/>
    </location>
    <ligand>
        <name>[4Fe-4S] cluster</name>
        <dbReference type="ChEBI" id="CHEBI:49883"/>
        <note>4Fe-4S-S-AdoMet</note>
    </ligand>
</feature>
<dbReference type="GO" id="GO:0008616">
    <property type="term" value="P:tRNA queuosine(34) biosynthetic process"/>
    <property type="evidence" value="ECO:0007669"/>
    <property type="project" value="UniProtKB-UniRule"/>
</dbReference>
<evidence type="ECO:0000256" key="8">
    <source>
        <dbReference type="HAMAP-Rule" id="MF_00917"/>
    </source>
</evidence>
<comment type="similarity">
    <text evidence="8">Belongs to the radical SAM superfamily. 7-carboxy-7-deazaguanine synthase family.</text>
</comment>
<dbReference type="HAMAP" id="MF_00917">
    <property type="entry name" value="QueE"/>
    <property type="match status" value="1"/>
</dbReference>
<comment type="pathway">
    <text evidence="8">Purine metabolism; 7-cyano-7-deazaguanine biosynthesis.</text>
</comment>
<keyword evidence="4 8" id="KW-0460">Magnesium</keyword>
<sequence>MLQIAQLDKKPEIFYSIQGEGKSIGKPSIFIRLSLCNLYCFWCDTDYTWNWEGTNYPHLNDKNPNYQKFNKADSIIKLTEKQIIAEIQKYNCHRLIFTGGEPLVQQKKLLSLLAQLKKQNPQYHIEFETNGTIIPIPELEALTNQYNVSLKLENSKVRLQERLKPKAIHFFAQNDKANFKFVVDSPKDLDEILEIIQKYAIFHDKVYLMPQGTKPAILRKKQQWLVEICKQYQFNYTDRLHILIYGDKRGI</sequence>